<proteinExistence type="predicted"/>
<evidence type="ECO:0000256" key="2">
    <source>
        <dbReference type="SAM" id="SignalP"/>
    </source>
</evidence>
<dbReference type="CDD" id="cd08501">
    <property type="entry name" value="PBP2_Lpqw"/>
    <property type="match status" value="1"/>
</dbReference>
<feature type="chain" id="PRO_5046497566" description="Solute-binding protein family 5 domain-containing protein" evidence="2">
    <location>
        <begin position="22"/>
        <end position="553"/>
    </location>
</feature>
<dbReference type="InterPro" id="IPR039424">
    <property type="entry name" value="SBP_5"/>
</dbReference>
<dbReference type="Gene3D" id="3.90.76.10">
    <property type="entry name" value="Dipeptide-binding Protein, Domain 1"/>
    <property type="match status" value="1"/>
</dbReference>
<organism evidence="4 5">
    <name type="scientific">Winogradskya humida</name>
    <dbReference type="NCBI Taxonomy" id="113566"/>
    <lineage>
        <taxon>Bacteria</taxon>
        <taxon>Bacillati</taxon>
        <taxon>Actinomycetota</taxon>
        <taxon>Actinomycetes</taxon>
        <taxon>Micromonosporales</taxon>
        <taxon>Micromonosporaceae</taxon>
        <taxon>Winogradskya</taxon>
    </lineage>
</organism>
<gene>
    <name evidence="4" type="ORF">Ahu01nite_012590</name>
</gene>
<dbReference type="PIRSF" id="PIRSF002741">
    <property type="entry name" value="MppA"/>
    <property type="match status" value="1"/>
</dbReference>
<reference evidence="4 5" key="1">
    <citation type="submission" date="2021-01" db="EMBL/GenBank/DDBJ databases">
        <title>Whole genome shotgun sequence of Actinoplanes humidus NBRC 14915.</title>
        <authorList>
            <person name="Komaki H."/>
            <person name="Tamura T."/>
        </authorList>
    </citation>
    <scope>NUCLEOTIDE SEQUENCE [LARGE SCALE GENOMIC DNA]</scope>
    <source>
        <strain evidence="4 5">NBRC 14915</strain>
    </source>
</reference>
<dbReference type="Gene3D" id="3.10.105.10">
    <property type="entry name" value="Dipeptide-binding Protein, Domain 3"/>
    <property type="match status" value="1"/>
</dbReference>
<feature type="domain" description="Solute-binding protein family 5" evidence="3">
    <location>
        <begin position="104"/>
        <end position="473"/>
    </location>
</feature>
<feature type="region of interest" description="Disordered" evidence="1">
    <location>
        <begin position="23"/>
        <end position="51"/>
    </location>
</feature>
<protein>
    <recommendedName>
        <fullName evidence="3">Solute-binding protein family 5 domain-containing protein</fullName>
    </recommendedName>
</protein>
<feature type="compositionally biased region" description="Polar residues" evidence="1">
    <location>
        <begin position="28"/>
        <end position="48"/>
    </location>
</feature>
<evidence type="ECO:0000313" key="4">
    <source>
        <dbReference type="EMBL" id="GIE18157.1"/>
    </source>
</evidence>
<dbReference type="Pfam" id="PF00496">
    <property type="entry name" value="SBP_bac_5"/>
    <property type="match status" value="1"/>
</dbReference>
<dbReference type="PROSITE" id="PS51257">
    <property type="entry name" value="PROKAR_LIPOPROTEIN"/>
    <property type="match status" value="1"/>
</dbReference>
<keyword evidence="5" id="KW-1185">Reference proteome</keyword>
<dbReference type="InterPro" id="IPR000914">
    <property type="entry name" value="SBP_5_dom"/>
</dbReference>
<dbReference type="Gene3D" id="3.40.190.10">
    <property type="entry name" value="Periplasmic binding protein-like II"/>
    <property type="match status" value="1"/>
</dbReference>
<evidence type="ECO:0000259" key="3">
    <source>
        <dbReference type="Pfam" id="PF00496"/>
    </source>
</evidence>
<evidence type="ECO:0000256" key="1">
    <source>
        <dbReference type="SAM" id="MobiDB-lite"/>
    </source>
</evidence>
<name>A0ABQ3ZIV9_9ACTN</name>
<dbReference type="PANTHER" id="PTHR30290:SF65">
    <property type="entry name" value="MONOACYL PHOSPHATIDYLINOSITOL TETRAMANNOSIDE-BINDING PROTEIN LPQW-RELATED"/>
    <property type="match status" value="1"/>
</dbReference>
<dbReference type="Proteomes" id="UP000603200">
    <property type="component" value="Unassembled WGS sequence"/>
</dbReference>
<dbReference type="SUPFAM" id="SSF53850">
    <property type="entry name" value="Periplasmic binding protein-like II"/>
    <property type="match status" value="1"/>
</dbReference>
<comment type="caution">
    <text evidence="4">The sequence shown here is derived from an EMBL/GenBank/DDBJ whole genome shotgun (WGS) entry which is preliminary data.</text>
</comment>
<accession>A0ABQ3ZIV9</accession>
<feature type="signal peptide" evidence="2">
    <location>
        <begin position="1"/>
        <end position="21"/>
    </location>
</feature>
<sequence>MRRMRFSVIIVALVTAAGLSACDGGSDPTVSRSAAPKTGSTDINTQPRSALKTGGTLNLSIQQWITQYNVGQVDGTQGDGQAILAMTQPRLWYFDESAKPSPNPDVLASASVTGTNPQVVTYKLNPAATWSDKTPITWQDFATQWKTRNGTDKRFQLSSSTGYDVITGVTRGADDREAKVTFREPYADWQQLFDPLLPGEALDTPEEFNTGWIEKIPVWGGPWKIGTADKTAQSITVVPNPDYWGTKPVLDSIVFRSLDSAAITDAYLNNEIDQAPGRQPDDYKRLASAPATTIRTGGRWDVTVLNLGSAGPLADVKVRQAIGAAIDRDAIAKAQSSGLPFAVHTVGNHFLMPSQDGYQDNSAEYAKLDLARAKSLLDQAGWTSSADGKSRTKSGQTLKLTYVVSASSTATFPQLIQNMLAQAGITVELRKVPGNDFFEKYVNRGSFDLVSFRNVDQLFPSMSYPVYLSTGEQNYGKIGSPAIDTLITQAAAETDHTKQLTELNQIDTQLWQEEHSLTLFQTPQILAVRDTLANFGAYGLRDDRQYTEVGYLK</sequence>
<dbReference type="PANTHER" id="PTHR30290">
    <property type="entry name" value="PERIPLASMIC BINDING COMPONENT OF ABC TRANSPORTER"/>
    <property type="match status" value="1"/>
</dbReference>
<evidence type="ECO:0000313" key="5">
    <source>
        <dbReference type="Proteomes" id="UP000603200"/>
    </source>
</evidence>
<dbReference type="InterPro" id="IPR030678">
    <property type="entry name" value="Peptide/Ni-bd"/>
</dbReference>
<keyword evidence="2" id="KW-0732">Signal</keyword>
<dbReference type="EMBL" id="BOMN01000014">
    <property type="protein sequence ID" value="GIE18157.1"/>
    <property type="molecule type" value="Genomic_DNA"/>
</dbReference>